<organism evidence="2 3">
    <name type="scientific">Maridesulfovibrio hydrothermalis AM13 = DSM 14728</name>
    <dbReference type="NCBI Taxonomy" id="1121451"/>
    <lineage>
        <taxon>Bacteria</taxon>
        <taxon>Pseudomonadati</taxon>
        <taxon>Thermodesulfobacteriota</taxon>
        <taxon>Desulfovibrionia</taxon>
        <taxon>Desulfovibrionales</taxon>
        <taxon>Desulfovibrionaceae</taxon>
        <taxon>Maridesulfovibrio</taxon>
    </lineage>
</organism>
<dbReference type="PATRIC" id="fig|1121451.3.peg.1633"/>
<feature type="domain" description="Spore protein YkvP/CgeB glycosyl transferase-like" evidence="1">
    <location>
        <begin position="170"/>
        <end position="283"/>
    </location>
</feature>
<dbReference type="EMBL" id="FO203522">
    <property type="protein sequence ID" value="CCO23665.1"/>
    <property type="molecule type" value="Genomic_DNA"/>
</dbReference>
<sequence>MNKLLLINCRQDMVNAFIELGCEVRCIRSSGRELDIPAKLAELEFDPDLVFQQEILGLRLFLRGLHTLNCVRIYWSVDTHLNMHWHGLYGSLFDGVLTAHKKYVSSLGKVCDADICWVPWMGGRPGPEIGTGKGIIPYTKRIHDMTFVGRVSKERRSRQWFVDFLNSSYNLYLADGLSYSEMMETYRQTRIVPNEAIFGEINFRLFEACSCGCAMVTPDIGEELGELFEIGKEIEVYNDALELKEILSRFYRDPAYAASMGLAAYERVLRDHLPVNRASRILDFAKEVTVRKIDSHRAELLNLLIDATLGEAGDPAVKWEKLIAQLLLIPAGDQRDTALMRFFARADILDGYMGVARPYLVKQRKSADCIFNMTASLCALKLNQWDIAKHFWYSYSSGKYSENISKPQNEAHLFILWGEELCKCGLSIRSGVVFNERSGIPACGADCFFAALYKQPANLDIYKHLDSIFRNVKGAEPSRLGFLSHLSLHNPDDWRISTEVGITNLKVFRISEGLHELENARKIAARFGGERFFKRKIESELPLMRNMFNNA</sequence>
<evidence type="ECO:0000313" key="2">
    <source>
        <dbReference type="EMBL" id="CCO23665.1"/>
    </source>
</evidence>
<dbReference type="HOGENOM" id="CLU_453249_0_0_7"/>
<dbReference type="Pfam" id="PF13524">
    <property type="entry name" value="Glyco_trans_1_2"/>
    <property type="match status" value="1"/>
</dbReference>
<dbReference type="RefSeq" id="WP_015336268.1">
    <property type="nucleotide sequence ID" value="NC_020055.1"/>
</dbReference>
<dbReference type="KEGG" id="dhy:DESAM_21388"/>
<dbReference type="eggNOG" id="COG4641">
    <property type="taxonomic scope" value="Bacteria"/>
</dbReference>
<evidence type="ECO:0000259" key="1">
    <source>
        <dbReference type="Pfam" id="PF13524"/>
    </source>
</evidence>
<proteinExistence type="predicted"/>
<evidence type="ECO:0000313" key="3">
    <source>
        <dbReference type="Proteomes" id="UP000010808"/>
    </source>
</evidence>
<keyword evidence="3" id="KW-1185">Reference proteome</keyword>
<dbReference type="Gene3D" id="3.40.50.2000">
    <property type="entry name" value="Glycogen Phosphorylase B"/>
    <property type="match status" value="1"/>
</dbReference>
<gene>
    <name evidence="2" type="ORF">DESAM_21388</name>
</gene>
<dbReference type="OrthoDB" id="5464538at2"/>
<dbReference type="AlphaFoldDB" id="L0RBV1"/>
<dbReference type="Proteomes" id="UP000010808">
    <property type="component" value="Chromosome"/>
</dbReference>
<reference evidence="2 3" key="1">
    <citation type="submission" date="2012-10" db="EMBL/GenBank/DDBJ databases">
        <authorList>
            <person name="Genoscope - CEA"/>
        </authorList>
    </citation>
    <scope>NUCLEOTIDE SEQUENCE [LARGE SCALE GENOMIC DNA]</scope>
    <source>
        <strain evidence="3">AM13 / DSM 14728</strain>
    </source>
</reference>
<dbReference type="InterPro" id="IPR055259">
    <property type="entry name" value="YkvP/CgeB_Glyco_trans-like"/>
</dbReference>
<name>L0RBV1_9BACT</name>
<accession>L0RBV1</accession>
<protein>
    <recommendedName>
        <fullName evidence="1">Spore protein YkvP/CgeB glycosyl transferase-like domain-containing protein</fullName>
    </recommendedName>
</protein>
<dbReference type="SUPFAM" id="SSF53756">
    <property type="entry name" value="UDP-Glycosyltransferase/glycogen phosphorylase"/>
    <property type="match status" value="1"/>
</dbReference>
<dbReference type="STRING" id="1121451.DESAM_21388"/>